<keyword evidence="3" id="KW-1185">Reference proteome</keyword>
<protein>
    <submittedName>
        <fullName evidence="2">Uncharacterized protein</fullName>
    </submittedName>
</protein>
<evidence type="ECO:0000256" key="1">
    <source>
        <dbReference type="SAM" id="MobiDB-lite"/>
    </source>
</evidence>
<proteinExistence type="predicted"/>
<sequence length="67" mass="7504">MASMLPNIFRCFVSPSPSSRVSNEIEGVDHEQRESKNPQEKPKSREKKAGASIPVSYFPINSNLSRL</sequence>
<organism evidence="2 3">
    <name type="scientific">Nelumbo nucifera</name>
    <name type="common">Sacred lotus</name>
    <dbReference type="NCBI Taxonomy" id="4432"/>
    <lineage>
        <taxon>Eukaryota</taxon>
        <taxon>Viridiplantae</taxon>
        <taxon>Streptophyta</taxon>
        <taxon>Embryophyta</taxon>
        <taxon>Tracheophyta</taxon>
        <taxon>Spermatophyta</taxon>
        <taxon>Magnoliopsida</taxon>
        <taxon>Proteales</taxon>
        <taxon>Nelumbonaceae</taxon>
        <taxon>Nelumbo</taxon>
    </lineage>
</organism>
<feature type="compositionally biased region" description="Basic and acidic residues" evidence="1">
    <location>
        <begin position="27"/>
        <end position="49"/>
    </location>
</feature>
<dbReference type="PANTHER" id="PTHR37748:SF1">
    <property type="entry name" value="PROTEIN, PUTATIVE-RELATED"/>
    <property type="match status" value="1"/>
</dbReference>
<dbReference type="EMBL" id="DUZY01000006">
    <property type="protein sequence ID" value="DAD42236.1"/>
    <property type="molecule type" value="Genomic_DNA"/>
</dbReference>
<feature type="region of interest" description="Disordered" evidence="1">
    <location>
        <begin position="16"/>
        <end position="52"/>
    </location>
</feature>
<comment type="caution">
    <text evidence="2">The sequence shown here is derived from an EMBL/GenBank/DDBJ whole genome shotgun (WGS) entry which is preliminary data.</text>
</comment>
<accession>A0A822ZGS8</accession>
<reference evidence="2 3" key="1">
    <citation type="journal article" date="2020" name="Mol. Biol. Evol.">
        <title>Distinct Expression and Methylation Patterns for Genes with Different Fates following a Single Whole-Genome Duplication in Flowering Plants.</title>
        <authorList>
            <person name="Shi T."/>
            <person name="Rahmani R.S."/>
            <person name="Gugger P.F."/>
            <person name="Wang M."/>
            <person name="Li H."/>
            <person name="Zhang Y."/>
            <person name="Li Z."/>
            <person name="Wang Q."/>
            <person name="Van de Peer Y."/>
            <person name="Marchal K."/>
            <person name="Chen J."/>
        </authorList>
    </citation>
    <scope>NUCLEOTIDE SEQUENCE [LARGE SCALE GENOMIC DNA]</scope>
    <source>
        <tissue evidence="2">Leaf</tissue>
    </source>
</reference>
<dbReference type="Proteomes" id="UP000607653">
    <property type="component" value="Unassembled WGS sequence"/>
</dbReference>
<dbReference type="PANTHER" id="PTHR37748">
    <property type="entry name" value="PROTEIN, PUTATIVE-RELATED"/>
    <property type="match status" value="1"/>
</dbReference>
<gene>
    <name evidence="2" type="ORF">HUJ06_000466</name>
</gene>
<evidence type="ECO:0000313" key="2">
    <source>
        <dbReference type="EMBL" id="DAD42236.1"/>
    </source>
</evidence>
<evidence type="ECO:0000313" key="3">
    <source>
        <dbReference type="Proteomes" id="UP000607653"/>
    </source>
</evidence>
<name>A0A822ZGS8_NELNU</name>
<dbReference type="AlphaFoldDB" id="A0A822ZGS8"/>